<reference evidence="1" key="1">
    <citation type="submission" date="2024-02" db="EMBL/GenBank/DDBJ databases">
        <authorList>
            <consortium name="ELIXIR-Norway"/>
            <consortium name="Elixir Norway"/>
        </authorList>
    </citation>
    <scope>NUCLEOTIDE SEQUENCE</scope>
</reference>
<organism evidence="1 2">
    <name type="scientific">Sphagnum troendelagicum</name>
    <dbReference type="NCBI Taxonomy" id="128251"/>
    <lineage>
        <taxon>Eukaryota</taxon>
        <taxon>Viridiplantae</taxon>
        <taxon>Streptophyta</taxon>
        <taxon>Embryophyta</taxon>
        <taxon>Bryophyta</taxon>
        <taxon>Sphagnophytina</taxon>
        <taxon>Sphagnopsida</taxon>
        <taxon>Sphagnales</taxon>
        <taxon>Sphagnaceae</taxon>
        <taxon>Sphagnum</taxon>
    </lineage>
</organism>
<evidence type="ECO:0000313" key="2">
    <source>
        <dbReference type="Proteomes" id="UP001497512"/>
    </source>
</evidence>
<name>A0ABP0UM88_9BRYO</name>
<gene>
    <name evidence="1" type="ORF">CSSPTR1EN2_LOCUS17496</name>
</gene>
<sequence>MMAGKVTFVNKSNTGQSFKLNLFGSAKNCVKVSNLLAVFKASVVVMADGSLMEADDDGLSVDAFKPGSTHIITIVPAQGQDICRDSTVNLTALREKHKPYKRARKAGPLIPIHNTARLEMEEPSSSDVGTVQVAHHSPVQQPAHTGEIVAFHEAPSGSALLKVASPTSNKESDDDAVDDADDDVAGSTLYIDNGKASRGHIKCVKCGHNKNPSAKLLCGHCGAYLREQTRARVAQRWEMLKEKANREGRLEDKAWQKRKKGAFDKLSEITMLDLENTYFALFIARRNRDGDKFSFDGWYSEGAGHEFVTTADVEAIWKSFVKKHHKRNACVVHGCGEGVEDHEAAS</sequence>
<accession>A0ABP0UM88</accession>
<evidence type="ECO:0000313" key="1">
    <source>
        <dbReference type="EMBL" id="CAK9225382.1"/>
    </source>
</evidence>
<keyword evidence="2" id="KW-1185">Reference proteome</keyword>
<proteinExistence type="predicted"/>
<dbReference type="Proteomes" id="UP001497512">
    <property type="component" value="Chromosome 5"/>
</dbReference>
<protein>
    <submittedName>
        <fullName evidence="1">Uncharacterized protein</fullName>
    </submittedName>
</protein>
<dbReference type="EMBL" id="OZ019897">
    <property type="protein sequence ID" value="CAK9225382.1"/>
    <property type="molecule type" value="Genomic_DNA"/>
</dbReference>